<keyword evidence="4" id="KW-1185">Reference proteome</keyword>
<sequence>MDFDQDLADVLAASVKNLDPPVTRIVAESARLGRAHRRAQRLRALRVGGASAAVAAVFCAAVVTSQLRDRSAPVPPPPAEPASTAASPTAPPTASPSPSPSSSGLRADAQLTPDAMVKLLSDRLPAGGAFVKYQQPYADHSPTEELGAFLRYDDGRGTATFQLTLRKEARPFPGGGRTPGVQDAPFHCDGTPLRPSGPPPGPLSCRTGFLADGSWEMVSATDAVVPGLYGYQVAIWRPDGVVLVFAEFAGTINAYGHEEAATRAEPPVPLAQWQGIAESPDWQFQVPRALVDEGARLASGIPRAPFPEG</sequence>
<dbReference type="EMBL" id="RKQG01000001">
    <property type="protein sequence ID" value="RPE36727.1"/>
    <property type="molecule type" value="Genomic_DNA"/>
</dbReference>
<gene>
    <name evidence="3" type="ORF">EDD38_5104</name>
</gene>
<dbReference type="RefSeq" id="WP_123819642.1">
    <property type="nucleotide sequence ID" value="NZ_RKQG01000001.1"/>
</dbReference>
<comment type="caution">
    <text evidence="3">The sequence shown here is derived from an EMBL/GenBank/DDBJ whole genome shotgun (WGS) entry which is preliminary data.</text>
</comment>
<keyword evidence="2" id="KW-1133">Transmembrane helix</keyword>
<dbReference type="AlphaFoldDB" id="A0A3N4S882"/>
<organism evidence="3 4">
    <name type="scientific">Kitasatospora cineracea</name>
    <dbReference type="NCBI Taxonomy" id="88074"/>
    <lineage>
        <taxon>Bacteria</taxon>
        <taxon>Bacillati</taxon>
        <taxon>Actinomycetota</taxon>
        <taxon>Actinomycetes</taxon>
        <taxon>Kitasatosporales</taxon>
        <taxon>Streptomycetaceae</taxon>
        <taxon>Kitasatospora</taxon>
    </lineage>
</organism>
<evidence type="ECO:0000313" key="3">
    <source>
        <dbReference type="EMBL" id="RPE36727.1"/>
    </source>
</evidence>
<keyword evidence="2" id="KW-0472">Membrane</keyword>
<feature type="region of interest" description="Disordered" evidence="1">
    <location>
        <begin position="69"/>
        <end position="107"/>
    </location>
</feature>
<keyword evidence="2" id="KW-0812">Transmembrane</keyword>
<protein>
    <submittedName>
        <fullName evidence="3">Uncharacterized protein</fullName>
    </submittedName>
</protein>
<accession>A0A3N4S882</accession>
<evidence type="ECO:0000313" key="4">
    <source>
        <dbReference type="Proteomes" id="UP000266906"/>
    </source>
</evidence>
<evidence type="ECO:0000256" key="1">
    <source>
        <dbReference type="SAM" id="MobiDB-lite"/>
    </source>
</evidence>
<evidence type="ECO:0000256" key="2">
    <source>
        <dbReference type="SAM" id="Phobius"/>
    </source>
</evidence>
<reference evidence="3 4" key="1">
    <citation type="submission" date="2018-11" db="EMBL/GenBank/DDBJ databases">
        <title>Sequencing the genomes of 1000 actinobacteria strains.</title>
        <authorList>
            <person name="Klenk H.-P."/>
        </authorList>
    </citation>
    <scope>NUCLEOTIDE SEQUENCE [LARGE SCALE GENOMIC DNA]</scope>
    <source>
        <strain evidence="3 4">DSM 44781</strain>
    </source>
</reference>
<dbReference type="Proteomes" id="UP000266906">
    <property type="component" value="Unassembled WGS sequence"/>
</dbReference>
<proteinExistence type="predicted"/>
<name>A0A3N4S882_9ACTN</name>
<feature type="transmembrane region" description="Helical" evidence="2">
    <location>
        <begin position="44"/>
        <end position="63"/>
    </location>
</feature>
<feature type="compositionally biased region" description="Pro residues" evidence="1">
    <location>
        <begin position="89"/>
        <end position="99"/>
    </location>
</feature>